<sequence>MSSPYPRDDFDAVTPPRDGRRGAHRAAPKRPGGVLAPVVIALVVVAAGGAGYVALTTVGNPGSSASAAPAAGGDQAAAQDPAASADPAAGGAPPAASPASSPEAPPSASPTASSERSAPVVVLNGTGTSGLAAKKAAQVEADGWEVASTGNATAAQRSAHKTTTVLYPTAALEGAAEALAAQVGAKTALDAQAQAGSLTVVLR</sequence>
<gene>
    <name evidence="4" type="ORF">FMM08_20895</name>
</gene>
<dbReference type="RefSeq" id="WP_147928278.1">
    <property type="nucleotide sequence ID" value="NZ_VKAC01000016.1"/>
</dbReference>
<dbReference type="AlphaFoldDB" id="A0A5C8Z4R2"/>
<keyword evidence="2" id="KW-1133">Transmembrane helix</keyword>
<evidence type="ECO:0000313" key="4">
    <source>
        <dbReference type="EMBL" id="TXR52259.1"/>
    </source>
</evidence>
<dbReference type="InterPro" id="IPR027381">
    <property type="entry name" value="LytR/CpsA/Psr_C"/>
</dbReference>
<protein>
    <submittedName>
        <fullName evidence="4">LytR family transcriptional regulator</fullName>
    </submittedName>
</protein>
<keyword evidence="2" id="KW-0812">Transmembrane</keyword>
<feature type="compositionally biased region" description="Low complexity" evidence="1">
    <location>
        <begin position="63"/>
        <end position="102"/>
    </location>
</feature>
<evidence type="ECO:0000256" key="2">
    <source>
        <dbReference type="SAM" id="Phobius"/>
    </source>
</evidence>
<evidence type="ECO:0000256" key="1">
    <source>
        <dbReference type="SAM" id="MobiDB-lite"/>
    </source>
</evidence>
<dbReference type="EMBL" id="VKAC01000016">
    <property type="protein sequence ID" value="TXR52259.1"/>
    <property type="molecule type" value="Genomic_DNA"/>
</dbReference>
<feature type="region of interest" description="Disordered" evidence="1">
    <location>
        <begin position="1"/>
        <end position="31"/>
    </location>
</feature>
<feature type="region of interest" description="Disordered" evidence="1">
    <location>
        <begin position="63"/>
        <end position="117"/>
    </location>
</feature>
<dbReference type="Gene3D" id="3.30.70.2390">
    <property type="match status" value="1"/>
</dbReference>
<accession>A0A5C8Z4R2</accession>
<keyword evidence="2" id="KW-0472">Membrane</keyword>
<dbReference type="Proteomes" id="UP000321234">
    <property type="component" value="Unassembled WGS sequence"/>
</dbReference>
<reference evidence="4 5" key="1">
    <citation type="submission" date="2019-07" db="EMBL/GenBank/DDBJ databases">
        <title>Quadrisphaera sp. strain DD2A genome sequencing and assembly.</title>
        <authorList>
            <person name="Kim I."/>
        </authorList>
    </citation>
    <scope>NUCLEOTIDE SEQUENCE [LARGE SCALE GENOMIC DNA]</scope>
    <source>
        <strain evidence="4 5">DD2A</strain>
    </source>
</reference>
<keyword evidence="5" id="KW-1185">Reference proteome</keyword>
<evidence type="ECO:0000313" key="5">
    <source>
        <dbReference type="Proteomes" id="UP000321234"/>
    </source>
</evidence>
<proteinExistence type="predicted"/>
<comment type="caution">
    <text evidence="4">The sequence shown here is derived from an EMBL/GenBank/DDBJ whole genome shotgun (WGS) entry which is preliminary data.</text>
</comment>
<feature type="transmembrane region" description="Helical" evidence="2">
    <location>
        <begin position="34"/>
        <end position="55"/>
    </location>
</feature>
<feature type="compositionally biased region" description="Basic and acidic residues" evidence="1">
    <location>
        <begin position="1"/>
        <end position="10"/>
    </location>
</feature>
<evidence type="ECO:0000259" key="3">
    <source>
        <dbReference type="Pfam" id="PF13399"/>
    </source>
</evidence>
<name>A0A5C8Z4R2_9ACTN</name>
<organism evidence="4 5">
    <name type="scientific">Quadrisphaera setariae</name>
    <dbReference type="NCBI Taxonomy" id="2593304"/>
    <lineage>
        <taxon>Bacteria</taxon>
        <taxon>Bacillati</taxon>
        <taxon>Actinomycetota</taxon>
        <taxon>Actinomycetes</taxon>
        <taxon>Kineosporiales</taxon>
        <taxon>Kineosporiaceae</taxon>
        <taxon>Quadrisphaera</taxon>
    </lineage>
</organism>
<dbReference type="Pfam" id="PF13399">
    <property type="entry name" value="LytR_C"/>
    <property type="match status" value="1"/>
</dbReference>
<dbReference type="OrthoDB" id="5125199at2"/>
<feature type="domain" description="LytR/CpsA/Psr regulator C-terminal" evidence="3">
    <location>
        <begin position="118"/>
        <end position="202"/>
    </location>
</feature>